<dbReference type="InterPro" id="IPR002028">
    <property type="entry name" value="Trp_synthase_suA"/>
</dbReference>
<protein>
    <recommendedName>
        <fullName evidence="3">tryptophan synthase</fullName>
        <ecNumber evidence="3">4.2.1.20</ecNumber>
    </recommendedName>
</protein>
<dbReference type="AlphaFoldDB" id="A0A5J4QZC2"/>
<keyword evidence="7 9" id="KW-0456">Lyase</keyword>
<dbReference type="EMBL" id="SNRY01002160">
    <property type="protein sequence ID" value="KAA6326474.1"/>
    <property type="molecule type" value="Genomic_DNA"/>
</dbReference>
<comment type="subunit">
    <text evidence="2">Tetramer of two alpha and two beta chains.</text>
</comment>
<dbReference type="InterPro" id="IPR011060">
    <property type="entry name" value="RibuloseP-bd_barrel"/>
</dbReference>
<comment type="pathway">
    <text evidence="1">Amino-acid biosynthesis; L-tryptophan biosynthesis; L-tryptophan from chorismate: step 5/5.</text>
</comment>
<gene>
    <name evidence="9" type="ORF">EZS27_024422</name>
</gene>
<dbReference type="PANTHER" id="PTHR43406">
    <property type="entry name" value="TRYPTOPHAN SYNTHASE, ALPHA CHAIN"/>
    <property type="match status" value="1"/>
</dbReference>
<dbReference type="GO" id="GO:0005829">
    <property type="term" value="C:cytosol"/>
    <property type="evidence" value="ECO:0007669"/>
    <property type="project" value="TreeGrafter"/>
</dbReference>
<keyword evidence="4" id="KW-0028">Amino-acid biosynthesis</keyword>
<keyword evidence="5" id="KW-0822">Tryptophan biosynthesis</keyword>
<evidence type="ECO:0000256" key="5">
    <source>
        <dbReference type="ARBA" id="ARBA00022822"/>
    </source>
</evidence>
<dbReference type="GO" id="GO:0004834">
    <property type="term" value="F:tryptophan synthase activity"/>
    <property type="evidence" value="ECO:0007669"/>
    <property type="project" value="UniProtKB-EC"/>
</dbReference>
<keyword evidence="6" id="KW-0057">Aromatic amino acid biosynthesis</keyword>
<dbReference type="EC" id="4.2.1.20" evidence="3"/>
<evidence type="ECO:0000256" key="2">
    <source>
        <dbReference type="ARBA" id="ARBA00011270"/>
    </source>
</evidence>
<name>A0A5J4QZC2_9ZZZZ</name>
<dbReference type="CDD" id="cd04724">
    <property type="entry name" value="Tryptophan_synthase_alpha"/>
    <property type="match status" value="1"/>
</dbReference>
<sequence length="258" mass="29271">MNRINQLFNSDKKNLLSVYFCAGHPALDSTVDIIRTLEKNGVDMVQIGIPSQVVTTDTAILREAAACALKNGMTLKLLFEQVRHIRRTVNAPLLLSGSIETITGFGFESFCRKCVECGLDGIVIPDLLFDDYQKRFRIIADRYGLLIIMLITPETSLERIEQIDKHSSGFIYASISISQEDEQKHAVHYKRDFFKKMKDMKLNNSLMVDIDINSKANLQLISEYAAAGVIIDSYFVELLNEEKDAEQAIKKLFLRLKK</sequence>
<dbReference type="InterPro" id="IPR013785">
    <property type="entry name" value="Aldolase_TIM"/>
</dbReference>
<evidence type="ECO:0000313" key="9">
    <source>
        <dbReference type="EMBL" id="KAA6326474.1"/>
    </source>
</evidence>
<reference evidence="9" key="1">
    <citation type="submission" date="2019-03" db="EMBL/GenBank/DDBJ databases">
        <title>Single cell metagenomics reveals metabolic interactions within the superorganism composed of flagellate Streblomastix strix and complex community of Bacteroidetes bacteria on its surface.</title>
        <authorList>
            <person name="Treitli S.C."/>
            <person name="Kolisko M."/>
            <person name="Husnik F."/>
            <person name="Keeling P."/>
            <person name="Hampl V."/>
        </authorList>
    </citation>
    <scope>NUCLEOTIDE SEQUENCE</scope>
    <source>
        <strain evidence="9">STM</strain>
    </source>
</reference>
<comment type="catalytic activity">
    <reaction evidence="8">
        <text>(1S,2R)-1-C-(indol-3-yl)glycerol 3-phosphate + L-serine = D-glyceraldehyde 3-phosphate + L-tryptophan + H2O</text>
        <dbReference type="Rhea" id="RHEA:10532"/>
        <dbReference type="ChEBI" id="CHEBI:15377"/>
        <dbReference type="ChEBI" id="CHEBI:33384"/>
        <dbReference type="ChEBI" id="CHEBI:57912"/>
        <dbReference type="ChEBI" id="CHEBI:58866"/>
        <dbReference type="ChEBI" id="CHEBI:59776"/>
        <dbReference type="EC" id="4.2.1.20"/>
    </reaction>
</comment>
<evidence type="ECO:0000256" key="4">
    <source>
        <dbReference type="ARBA" id="ARBA00022605"/>
    </source>
</evidence>
<dbReference type="SUPFAM" id="SSF51366">
    <property type="entry name" value="Ribulose-phoshate binding barrel"/>
    <property type="match status" value="1"/>
</dbReference>
<evidence type="ECO:0000256" key="6">
    <source>
        <dbReference type="ARBA" id="ARBA00023141"/>
    </source>
</evidence>
<proteinExistence type="predicted"/>
<dbReference type="Gene3D" id="3.20.20.70">
    <property type="entry name" value="Aldolase class I"/>
    <property type="match status" value="1"/>
</dbReference>
<dbReference type="PANTHER" id="PTHR43406:SF1">
    <property type="entry name" value="TRYPTOPHAN SYNTHASE ALPHA CHAIN, CHLOROPLASTIC"/>
    <property type="match status" value="1"/>
</dbReference>
<evidence type="ECO:0000256" key="8">
    <source>
        <dbReference type="ARBA" id="ARBA00049047"/>
    </source>
</evidence>
<organism evidence="9">
    <name type="scientific">termite gut metagenome</name>
    <dbReference type="NCBI Taxonomy" id="433724"/>
    <lineage>
        <taxon>unclassified sequences</taxon>
        <taxon>metagenomes</taxon>
        <taxon>organismal metagenomes</taxon>
    </lineage>
</organism>
<dbReference type="NCBIfam" id="TIGR00262">
    <property type="entry name" value="trpA"/>
    <property type="match status" value="1"/>
</dbReference>
<accession>A0A5J4QZC2</accession>
<comment type="caution">
    <text evidence="9">The sequence shown here is derived from an EMBL/GenBank/DDBJ whole genome shotgun (WGS) entry which is preliminary data.</text>
</comment>
<evidence type="ECO:0000256" key="1">
    <source>
        <dbReference type="ARBA" id="ARBA00004733"/>
    </source>
</evidence>
<dbReference type="Pfam" id="PF00290">
    <property type="entry name" value="Trp_syntA"/>
    <property type="match status" value="1"/>
</dbReference>
<dbReference type="UniPathway" id="UPA00035">
    <property type="reaction ID" value="UER00044"/>
</dbReference>
<evidence type="ECO:0000256" key="7">
    <source>
        <dbReference type="ARBA" id="ARBA00023239"/>
    </source>
</evidence>
<evidence type="ECO:0000256" key="3">
    <source>
        <dbReference type="ARBA" id="ARBA00012043"/>
    </source>
</evidence>